<dbReference type="Proteomes" id="UP001054945">
    <property type="component" value="Unassembled WGS sequence"/>
</dbReference>
<dbReference type="AlphaFoldDB" id="A0AAV4RUB7"/>
<evidence type="ECO:0008006" key="3">
    <source>
        <dbReference type="Google" id="ProtNLM"/>
    </source>
</evidence>
<name>A0AAV4RUB7_CAEEX</name>
<accession>A0AAV4RUB7</accession>
<comment type="caution">
    <text evidence="1">The sequence shown here is derived from an EMBL/GenBank/DDBJ whole genome shotgun (WGS) entry which is preliminary data.</text>
</comment>
<keyword evidence="2" id="KW-1185">Reference proteome</keyword>
<protein>
    <recommendedName>
        <fullName evidence="3">Reverse transcriptase domain-containing protein</fullName>
    </recommendedName>
</protein>
<sequence>MERMVNFRLEAFLDSINAIHDEQAGFRKHKSAIDQVNKRSQQIKDGFHRQMSTLACFIDFKEVYDTVSRKLLYKSKFTTELHETC</sequence>
<gene>
    <name evidence="1" type="ORF">CEXT_351821</name>
</gene>
<proteinExistence type="predicted"/>
<dbReference type="EMBL" id="BPLR01008471">
    <property type="protein sequence ID" value="GIY24967.1"/>
    <property type="molecule type" value="Genomic_DNA"/>
</dbReference>
<evidence type="ECO:0000313" key="1">
    <source>
        <dbReference type="EMBL" id="GIY24967.1"/>
    </source>
</evidence>
<evidence type="ECO:0000313" key="2">
    <source>
        <dbReference type="Proteomes" id="UP001054945"/>
    </source>
</evidence>
<organism evidence="1 2">
    <name type="scientific">Caerostris extrusa</name>
    <name type="common">Bark spider</name>
    <name type="synonym">Caerostris bankana</name>
    <dbReference type="NCBI Taxonomy" id="172846"/>
    <lineage>
        <taxon>Eukaryota</taxon>
        <taxon>Metazoa</taxon>
        <taxon>Ecdysozoa</taxon>
        <taxon>Arthropoda</taxon>
        <taxon>Chelicerata</taxon>
        <taxon>Arachnida</taxon>
        <taxon>Araneae</taxon>
        <taxon>Araneomorphae</taxon>
        <taxon>Entelegynae</taxon>
        <taxon>Araneoidea</taxon>
        <taxon>Araneidae</taxon>
        <taxon>Caerostris</taxon>
    </lineage>
</organism>
<reference evidence="1 2" key="1">
    <citation type="submission" date="2021-06" db="EMBL/GenBank/DDBJ databases">
        <title>Caerostris extrusa draft genome.</title>
        <authorList>
            <person name="Kono N."/>
            <person name="Arakawa K."/>
        </authorList>
    </citation>
    <scope>NUCLEOTIDE SEQUENCE [LARGE SCALE GENOMIC DNA]</scope>
</reference>